<dbReference type="GO" id="GO:0005741">
    <property type="term" value="C:mitochondrial outer membrane"/>
    <property type="evidence" value="ECO:0007669"/>
    <property type="project" value="UniProtKB-SubCell"/>
</dbReference>
<comment type="subcellular location">
    <subcellularLocation>
        <location evidence="1">Mitochondrion outer membrane</location>
        <topology evidence="1">Single-pass membrane protein</topology>
    </subcellularLocation>
</comment>
<dbReference type="STRING" id="133381.A0A2T9YWQ2"/>
<dbReference type="Gene3D" id="3.40.50.300">
    <property type="entry name" value="P-loop containing nucleotide triphosphate hydrolases"/>
    <property type="match status" value="1"/>
</dbReference>
<dbReference type="Gene3D" id="1.10.8.60">
    <property type="match status" value="1"/>
</dbReference>
<sequence>IAVYYGFRYLISKLDPDQGERSEAKVKGNKVIKQLELKNLNLNQYEKIIASEVVFPDSIESGFSDIGGLDEIISSLKESVVYPLTHPHLFSGTSNLITTPKGVLLYGPPGCGKTMLAKALAKESGAIFINLHLSTILDKWYGESNKLAKAVFTLAEKLEPCIVFIDEVDSFLRNRSSNDHEATSMMKAEFMSLWDGLTTKSYNRVIVVGATNRPNDIDLAMLRRMPKRFFLKAPNQEERIQILKILLCDIKLAPNFDFNRLAALTSNMSGSDIKELCRSAAMNPIYEYIRKHPEATSSALSQKQSSTALLSSS</sequence>
<keyword evidence="3" id="KW-1000">Mitochondrion outer membrane</keyword>
<evidence type="ECO:0000256" key="5">
    <source>
        <dbReference type="ARBA" id="ARBA00023128"/>
    </source>
</evidence>
<name>A0A2T9YWQ2_9FUNG</name>
<feature type="domain" description="AAA+ ATPase" evidence="6">
    <location>
        <begin position="99"/>
        <end position="235"/>
    </location>
</feature>
<dbReference type="InterPro" id="IPR003959">
    <property type="entry name" value="ATPase_AAA_core"/>
</dbReference>
<dbReference type="GO" id="GO:0016887">
    <property type="term" value="F:ATP hydrolysis activity"/>
    <property type="evidence" value="ECO:0007669"/>
    <property type="project" value="InterPro"/>
</dbReference>
<dbReference type="GO" id="GO:0005524">
    <property type="term" value="F:ATP binding"/>
    <property type="evidence" value="ECO:0007669"/>
    <property type="project" value="UniProtKB-KW"/>
</dbReference>
<protein>
    <recommendedName>
        <fullName evidence="6">AAA+ ATPase domain-containing protein</fullName>
    </recommendedName>
</protein>
<dbReference type="InterPro" id="IPR051701">
    <property type="entry name" value="Mito_OM_Translocase_MSP1"/>
</dbReference>
<dbReference type="Proteomes" id="UP000245609">
    <property type="component" value="Unassembled WGS sequence"/>
</dbReference>
<dbReference type="FunFam" id="3.40.50.300:FF:000538">
    <property type="entry name" value="ATPase family AAA domain-containing protein 1"/>
    <property type="match status" value="1"/>
</dbReference>
<evidence type="ECO:0000259" key="6">
    <source>
        <dbReference type="SMART" id="SM00382"/>
    </source>
</evidence>
<keyword evidence="3" id="KW-0472">Membrane</keyword>
<dbReference type="GO" id="GO:0140567">
    <property type="term" value="F:membrane protein dislocase activity"/>
    <property type="evidence" value="ECO:0007669"/>
    <property type="project" value="UniProtKB-ARBA"/>
</dbReference>
<dbReference type="Pfam" id="PF00004">
    <property type="entry name" value="AAA"/>
    <property type="match status" value="1"/>
</dbReference>
<dbReference type="SUPFAM" id="SSF52540">
    <property type="entry name" value="P-loop containing nucleoside triphosphate hydrolases"/>
    <property type="match status" value="1"/>
</dbReference>
<evidence type="ECO:0000313" key="7">
    <source>
        <dbReference type="EMBL" id="PVU96767.1"/>
    </source>
</evidence>
<dbReference type="EMBL" id="MBFS01002479">
    <property type="protein sequence ID" value="PVU96767.1"/>
    <property type="molecule type" value="Genomic_DNA"/>
</dbReference>
<evidence type="ECO:0000256" key="3">
    <source>
        <dbReference type="ARBA" id="ARBA00022787"/>
    </source>
</evidence>
<organism evidence="7 8">
    <name type="scientific">Smittium megazygosporum</name>
    <dbReference type="NCBI Taxonomy" id="133381"/>
    <lineage>
        <taxon>Eukaryota</taxon>
        <taxon>Fungi</taxon>
        <taxon>Fungi incertae sedis</taxon>
        <taxon>Zoopagomycota</taxon>
        <taxon>Kickxellomycotina</taxon>
        <taxon>Harpellomycetes</taxon>
        <taxon>Harpellales</taxon>
        <taxon>Legeriomycetaceae</taxon>
        <taxon>Smittium</taxon>
    </lineage>
</organism>
<comment type="caution">
    <text evidence="7">The sequence shown here is derived from an EMBL/GenBank/DDBJ whole genome shotgun (WGS) entry which is preliminary data.</text>
</comment>
<dbReference type="InterPro" id="IPR003593">
    <property type="entry name" value="AAA+_ATPase"/>
</dbReference>
<dbReference type="CDD" id="cd19520">
    <property type="entry name" value="RecA-like_ATAD1"/>
    <property type="match status" value="1"/>
</dbReference>
<dbReference type="InterPro" id="IPR027417">
    <property type="entry name" value="P-loop_NTPase"/>
</dbReference>
<evidence type="ECO:0000256" key="1">
    <source>
        <dbReference type="ARBA" id="ARBA00004572"/>
    </source>
</evidence>
<feature type="non-terminal residue" evidence="7">
    <location>
        <position position="313"/>
    </location>
</feature>
<evidence type="ECO:0000256" key="2">
    <source>
        <dbReference type="ARBA" id="ARBA00022741"/>
    </source>
</evidence>
<feature type="non-terminal residue" evidence="7">
    <location>
        <position position="1"/>
    </location>
</feature>
<keyword evidence="8" id="KW-1185">Reference proteome</keyword>
<dbReference type="InterPro" id="IPR041569">
    <property type="entry name" value="AAA_lid_3"/>
</dbReference>
<keyword evidence="5" id="KW-0496">Mitochondrion</keyword>
<keyword evidence="2" id="KW-0547">Nucleotide-binding</keyword>
<keyword evidence="4" id="KW-0067">ATP-binding</keyword>
<dbReference type="AlphaFoldDB" id="A0A2T9YWQ2"/>
<dbReference type="OrthoDB" id="10254455at2759"/>
<gene>
    <name evidence="7" type="ORF">BB560_005790</name>
</gene>
<evidence type="ECO:0000313" key="8">
    <source>
        <dbReference type="Proteomes" id="UP000245609"/>
    </source>
</evidence>
<dbReference type="SMART" id="SM00382">
    <property type="entry name" value="AAA"/>
    <property type="match status" value="1"/>
</dbReference>
<dbReference type="Pfam" id="PF17862">
    <property type="entry name" value="AAA_lid_3"/>
    <property type="match status" value="1"/>
</dbReference>
<proteinExistence type="predicted"/>
<dbReference type="PANTHER" id="PTHR45644:SF3">
    <property type="entry name" value="FI08533P-RELATED"/>
    <property type="match status" value="1"/>
</dbReference>
<accession>A0A2T9YWQ2</accession>
<dbReference type="PANTHER" id="PTHR45644">
    <property type="entry name" value="AAA ATPASE, PUTATIVE (AFU_ORTHOLOGUE AFUA_2G12920)-RELATED-RELATED"/>
    <property type="match status" value="1"/>
</dbReference>
<reference evidence="7 8" key="1">
    <citation type="journal article" date="2018" name="MBio">
        <title>Comparative Genomics Reveals the Core Gene Toolbox for the Fungus-Insect Symbiosis.</title>
        <authorList>
            <person name="Wang Y."/>
            <person name="Stata M."/>
            <person name="Wang W."/>
            <person name="Stajich J.E."/>
            <person name="White M.M."/>
            <person name="Moncalvo J.M."/>
        </authorList>
    </citation>
    <scope>NUCLEOTIDE SEQUENCE [LARGE SCALE GENOMIC DNA]</scope>
    <source>
        <strain evidence="7 8">SC-DP-2</strain>
    </source>
</reference>
<evidence type="ECO:0000256" key="4">
    <source>
        <dbReference type="ARBA" id="ARBA00022840"/>
    </source>
</evidence>
<dbReference type="GO" id="GO:0140570">
    <property type="term" value="P:extraction of mislocalized protein from mitochondrial outer membrane"/>
    <property type="evidence" value="ECO:0007669"/>
    <property type="project" value="TreeGrafter"/>
</dbReference>